<protein>
    <recommendedName>
        <fullName evidence="14 17">Ferrous iron transport protein B</fullName>
    </recommendedName>
</protein>
<feature type="binding site" evidence="15">
    <location>
        <begin position="55"/>
        <end position="58"/>
    </location>
    <ligand>
        <name>GTP</name>
        <dbReference type="ChEBI" id="CHEBI:37565"/>
        <label>1</label>
    </ligand>
</feature>
<dbReference type="RefSeq" id="WP_092752821.1">
    <property type="nucleotide sequence ID" value="NZ_FOCG01000001.1"/>
</dbReference>
<sequence length="673" mass="74388">MSYTIALAGNPNCGKTTLFNELTGSNQYVGNWAGVTVEKKEGKTVHNGVELLVNDLPGIYSLSPYTMEEVCARDYIMNDDPDVIIDIVDGTNIERNLYLTIQLMELGRPMIIAMNMMDDVVQKGEHIDCEMLGKLLGVPVIPIVARKGEGLKQLMDEAVRIVTSGEQQHYQIKYDYNTQNALNDILLILLENKSTSDHHIQFYASKLLEADSSIADLLKLTDSQRKRIEDVILRYEATSQYGDRDTMLADARYKYITELVGKTVTKNTTPGYLTKSDKIDRIVTNRVLALPIFLLVMFLMFSVVFGPIGEGLKAAVEWLINGLITPAVERILISADAPAWTFSLILDAVIGGVGGILTFLPQIMLLFLFLSILEDSGYMARAAFIMDRLLRKLGLTGKSFIPMLMGFGCTTPAVMAARTMENDKDRKLTIMLTPFMSCGARLPIYALFAGIFFEEHQGLVVFSMYLLGIVVAIVVGLILKHTLFKGNAAPFVMELPTYRMPTLKSTMLHMWDKCKGFLVKAGTVIFSMSILVWIMQNFSFSLNMVEDSSISMFGQIGAFIAPVFIPLGFGTWQAAVALLSGIVAKEAVVTTMSVLYGAGGLALQAVLATQFTPLSAYAFMVFSLLYMPCIAAFVSIRREMNSLKWALATVLMETGVAYVVALLVYQIGSLFVR</sequence>
<feature type="binding site" evidence="15">
    <location>
        <begin position="9"/>
        <end position="16"/>
    </location>
    <ligand>
        <name>GTP</name>
        <dbReference type="ChEBI" id="CHEBI:37565"/>
        <label>1</label>
    </ligand>
</feature>
<keyword evidence="12 15" id="KW-0342">GTP-binding</keyword>
<keyword evidence="16" id="KW-0460">Magnesium</keyword>
<keyword evidence="7 17" id="KW-0812">Transmembrane</keyword>
<keyword evidence="16" id="KW-0479">Metal-binding</keyword>
<gene>
    <name evidence="19" type="ORF">SAMN05216180_1302</name>
</gene>
<dbReference type="CDD" id="cd01879">
    <property type="entry name" value="FeoB"/>
    <property type="match status" value="1"/>
</dbReference>
<dbReference type="AlphaFoldDB" id="A0A1H8AEQ8"/>
<evidence type="ECO:0000256" key="1">
    <source>
        <dbReference type="ARBA" id="ARBA00003926"/>
    </source>
</evidence>
<feature type="transmembrane region" description="Helical" evidence="17">
    <location>
        <begin position="587"/>
        <end position="608"/>
    </location>
</feature>
<evidence type="ECO:0000256" key="3">
    <source>
        <dbReference type="ARBA" id="ARBA00022448"/>
    </source>
</evidence>
<dbReference type="GO" id="GO:0005525">
    <property type="term" value="F:GTP binding"/>
    <property type="evidence" value="ECO:0007669"/>
    <property type="project" value="UniProtKB-KW"/>
</dbReference>
<name>A0A1H8AEQ8_9FIRM</name>
<dbReference type="Pfam" id="PF07670">
    <property type="entry name" value="Gate"/>
    <property type="match status" value="2"/>
</dbReference>
<evidence type="ECO:0000256" key="5">
    <source>
        <dbReference type="ARBA" id="ARBA00022496"/>
    </source>
</evidence>
<dbReference type="STRING" id="474960.SAMN05216180_1302"/>
<dbReference type="NCBIfam" id="TIGR00437">
    <property type="entry name" value="feoB"/>
    <property type="match status" value="1"/>
</dbReference>
<evidence type="ECO:0000313" key="19">
    <source>
        <dbReference type="EMBL" id="SEM69332.1"/>
    </source>
</evidence>
<comment type="subcellular location">
    <subcellularLocation>
        <location evidence="2">Cell inner membrane</location>
        <topology evidence="2">Multi-pass membrane protein</topology>
    </subcellularLocation>
    <subcellularLocation>
        <location evidence="17">Cell membrane</location>
        <topology evidence="17">Multi-pass membrane protein</topology>
    </subcellularLocation>
</comment>
<evidence type="ECO:0000256" key="2">
    <source>
        <dbReference type="ARBA" id="ARBA00004429"/>
    </source>
</evidence>
<accession>A0A1H8AEQ8</accession>
<dbReference type="InterPro" id="IPR050860">
    <property type="entry name" value="FeoB_GTPase"/>
</dbReference>
<evidence type="ECO:0000256" key="17">
    <source>
        <dbReference type="RuleBase" id="RU362098"/>
    </source>
</evidence>
<keyword evidence="8 15" id="KW-0547">Nucleotide-binding</keyword>
<feature type="transmembrane region" description="Helical" evidence="17">
    <location>
        <begin position="393"/>
        <end position="416"/>
    </location>
</feature>
<evidence type="ECO:0000256" key="6">
    <source>
        <dbReference type="ARBA" id="ARBA00022519"/>
    </source>
</evidence>
<evidence type="ECO:0000313" key="20">
    <source>
        <dbReference type="Proteomes" id="UP000199158"/>
    </source>
</evidence>
<feature type="transmembrane region" description="Helical" evidence="17">
    <location>
        <begin position="287"/>
        <end position="308"/>
    </location>
</feature>
<keyword evidence="3 17" id="KW-0813">Transport</keyword>
<dbReference type="PANTHER" id="PTHR43185">
    <property type="entry name" value="FERROUS IRON TRANSPORT PROTEIN B"/>
    <property type="match status" value="1"/>
</dbReference>
<organism evidence="19 20">
    <name type="scientific">Hydrogenoanaerobacterium saccharovorans</name>
    <dbReference type="NCBI Taxonomy" id="474960"/>
    <lineage>
        <taxon>Bacteria</taxon>
        <taxon>Bacillati</taxon>
        <taxon>Bacillota</taxon>
        <taxon>Clostridia</taxon>
        <taxon>Eubacteriales</taxon>
        <taxon>Oscillospiraceae</taxon>
        <taxon>Hydrogenoanaerobacterium</taxon>
    </lineage>
</organism>
<evidence type="ECO:0000256" key="14">
    <source>
        <dbReference type="NCBIfam" id="TIGR00437"/>
    </source>
</evidence>
<dbReference type="PANTHER" id="PTHR43185:SF1">
    <property type="entry name" value="FE(2+) TRANSPORTER FEOB"/>
    <property type="match status" value="1"/>
</dbReference>
<evidence type="ECO:0000256" key="4">
    <source>
        <dbReference type="ARBA" id="ARBA00022475"/>
    </source>
</evidence>
<feature type="transmembrane region" description="Helical" evidence="17">
    <location>
        <begin position="646"/>
        <end position="667"/>
    </location>
</feature>
<dbReference type="SUPFAM" id="SSF52540">
    <property type="entry name" value="P-loop containing nucleoside triphosphate hydrolases"/>
    <property type="match status" value="1"/>
</dbReference>
<dbReference type="Pfam" id="PF02421">
    <property type="entry name" value="FeoB_N"/>
    <property type="match status" value="1"/>
</dbReference>
<dbReference type="Gene3D" id="1.10.287.1770">
    <property type="match status" value="1"/>
</dbReference>
<dbReference type="PROSITE" id="PS51711">
    <property type="entry name" value="G_FEOB"/>
    <property type="match status" value="1"/>
</dbReference>
<evidence type="ECO:0000259" key="18">
    <source>
        <dbReference type="PROSITE" id="PS51711"/>
    </source>
</evidence>
<feature type="binding site" evidence="16">
    <location>
        <position position="20"/>
    </location>
    <ligand>
        <name>Mg(2+)</name>
        <dbReference type="ChEBI" id="CHEBI:18420"/>
        <label>2</label>
    </ligand>
</feature>
<dbReference type="InterPro" id="IPR027417">
    <property type="entry name" value="P-loop_NTPase"/>
</dbReference>
<keyword evidence="10 17" id="KW-0408">Iron</keyword>
<reference evidence="19 20" key="1">
    <citation type="submission" date="2016-10" db="EMBL/GenBank/DDBJ databases">
        <authorList>
            <person name="de Groot N.N."/>
        </authorList>
    </citation>
    <scope>NUCLEOTIDE SEQUENCE [LARGE SCALE GENOMIC DNA]</scope>
    <source>
        <strain evidence="19 20">CGMCC 1.5070</strain>
    </source>
</reference>
<keyword evidence="13 17" id="KW-0472">Membrane</keyword>
<dbReference type="InterPro" id="IPR011640">
    <property type="entry name" value="Fe2_transport_prot_B_C"/>
</dbReference>
<evidence type="ECO:0000256" key="10">
    <source>
        <dbReference type="ARBA" id="ARBA00023004"/>
    </source>
</evidence>
<evidence type="ECO:0000256" key="11">
    <source>
        <dbReference type="ARBA" id="ARBA00023065"/>
    </source>
</evidence>
<feature type="domain" description="FeoB-type G" evidence="18">
    <location>
        <begin position="2"/>
        <end position="164"/>
    </location>
</feature>
<dbReference type="GO" id="GO:0015093">
    <property type="term" value="F:ferrous iron transmembrane transporter activity"/>
    <property type="evidence" value="ECO:0007669"/>
    <property type="project" value="UniProtKB-UniRule"/>
</dbReference>
<evidence type="ECO:0000256" key="16">
    <source>
        <dbReference type="PIRSR" id="PIRSR603373-2"/>
    </source>
</evidence>
<feature type="binding site" evidence="15">
    <location>
        <begin position="34"/>
        <end position="38"/>
    </location>
    <ligand>
        <name>GTP</name>
        <dbReference type="ChEBI" id="CHEBI:37565"/>
        <label>1</label>
    </ligand>
</feature>
<dbReference type="InterPro" id="IPR030389">
    <property type="entry name" value="G_FEOB_dom"/>
</dbReference>
<feature type="transmembrane region" description="Helical" evidence="17">
    <location>
        <begin position="459"/>
        <end position="479"/>
    </location>
</feature>
<evidence type="ECO:0000256" key="9">
    <source>
        <dbReference type="ARBA" id="ARBA00022989"/>
    </source>
</evidence>
<feature type="transmembrane region" description="Helical" evidence="17">
    <location>
        <begin position="517"/>
        <end position="536"/>
    </location>
</feature>
<comment type="function">
    <text evidence="1 17">Probable transporter of a GTP-driven Fe(2+) uptake system.</text>
</comment>
<dbReference type="InterPro" id="IPR011642">
    <property type="entry name" value="Gate_dom"/>
</dbReference>
<evidence type="ECO:0000256" key="15">
    <source>
        <dbReference type="PIRSR" id="PIRSR603373-1"/>
    </source>
</evidence>
<evidence type="ECO:0000256" key="12">
    <source>
        <dbReference type="ARBA" id="ARBA00023134"/>
    </source>
</evidence>
<dbReference type="InterPro" id="IPR041069">
    <property type="entry name" value="FeoB_Cyto"/>
</dbReference>
<keyword evidence="4" id="KW-1003">Cell membrane</keyword>
<dbReference type="GO" id="GO:0005886">
    <property type="term" value="C:plasma membrane"/>
    <property type="evidence" value="ECO:0007669"/>
    <property type="project" value="UniProtKB-SubCell"/>
</dbReference>
<feature type="binding site" evidence="16">
    <location>
        <position position="24"/>
    </location>
    <ligand>
        <name>Mg(2+)</name>
        <dbReference type="ChEBI" id="CHEBI:18420"/>
        <label>2</label>
    </ligand>
</feature>
<keyword evidence="20" id="KW-1185">Reference proteome</keyword>
<dbReference type="Proteomes" id="UP000199158">
    <property type="component" value="Unassembled WGS sequence"/>
</dbReference>
<evidence type="ECO:0000256" key="8">
    <source>
        <dbReference type="ARBA" id="ARBA00022741"/>
    </source>
</evidence>
<dbReference type="GO" id="GO:0046872">
    <property type="term" value="F:metal ion binding"/>
    <property type="evidence" value="ECO:0007669"/>
    <property type="project" value="UniProtKB-KW"/>
</dbReference>
<dbReference type="EMBL" id="FOCG01000001">
    <property type="protein sequence ID" value="SEM69332.1"/>
    <property type="molecule type" value="Genomic_DNA"/>
</dbReference>
<feature type="transmembrane region" description="Helical" evidence="17">
    <location>
        <begin position="614"/>
        <end position="634"/>
    </location>
</feature>
<dbReference type="InterPro" id="IPR003373">
    <property type="entry name" value="Fe2_transport_prot-B"/>
</dbReference>
<comment type="similarity">
    <text evidence="17">Belongs to the TRAFAC class TrmE-Era-EngA-EngB-Septin-like GTPase superfamily. FeoB GTPase (TC 9.A.8) family.</text>
</comment>
<feature type="binding site" evidence="15">
    <location>
        <begin position="115"/>
        <end position="118"/>
    </location>
    <ligand>
        <name>GTP</name>
        <dbReference type="ChEBI" id="CHEBI:37565"/>
        <label>1</label>
    </ligand>
</feature>
<keyword evidence="11" id="KW-0406">Ion transport</keyword>
<dbReference type="Pfam" id="PF07664">
    <property type="entry name" value="FeoB_C"/>
    <property type="match status" value="1"/>
</dbReference>
<dbReference type="OrthoDB" id="9809127at2"/>
<evidence type="ECO:0000256" key="7">
    <source>
        <dbReference type="ARBA" id="ARBA00022692"/>
    </source>
</evidence>
<keyword evidence="5 17" id="KW-0410">Iron transport</keyword>
<feature type="binding site" evidence="16">
    <location>
        <position position="23"/>
    </location>
    <ligand>
        <name>Mg(2+)</name>
        <dbReference type="ChEBI" id="CHEBI:18420"/>
        <label>2</label>
    </ligand>
</feature>
<proteinExistence type="inferred from homology"/>
<feature type="transmembrane region" description="Helical" evidence="17">
    <location>
        <begin position="556"/>
        <end position="580"/>
    </location>
</feature>
<evidence type="ECO:0000256" key="13">
    <source>
        <dbReference type="ARBA" id="ARBA00023136"/>
    </source>
</evidence>
<feature type="transmembrane region" description="Helical" evidence="17">
    <location>
        <begin position="344"/>
        <end position="373"/>
    </location>
</feature>
<dbReference type="Gene3D" id="3.40.50.300">
    <property type="entry name" value="P-loop containing nucleotide triphosphate hydrolases"/>
    <property type="match status" value="1"/>
</dbReference>
<keyword evidence="6" id="KW-0997">Cell inner membrane</keyword>
<dbReference type="FunFam" id="3.40.50.300:FF:000426">
    <property type="entry name" value="Ferrous iron transport protein B"/>
    <property type="match status" value="1"/>
</dbReference>
<keyword evidence="9 17" id="KW-1133">Transmembrane helix</keyword>
<dbReference type="Pfam" id="PF17910">
    <property type="entry name" value="FeoB_Cyto"/>
    <property type="match status" value="1"/>
</dbReference>